<accession>A0ABM4GE52</accession>
<keyword evidence="2" id="KW-1185">Reference proteome</keyword>
<keyword evidence="1" id="KW-0812">Transmembrane</keyword>
<dbReference type="SUPFAM" id="SSF53649">
    <property type="entry name" value="Alkaline phosphatase-like"/>
    <property type="match status" value="1"/>
</dbReference>
<dbReference type="Gene3D" id="3.40.720.10">
    <property type="entry name" value="Alkaline Phosphatase, subunit A"/>
    <property type="match status" value="1"/>
</dbReference>
<organism evidence="2 3">
    <name type="scientific">Drosophila kikkawai</name>
    <name type="common">Fruit fly</name>
    <dbReference type="NCBI Taxonomy" id="30033"/>
    <lineage>
        <taxon>Eukaryota</taxon>
        <taxon>Metazoa</taxon>
        <taxon>Ecdysozoa</taxon>
        <taxon>Arthropoda</taxon>
        <taxon>Hexapoda</taxon>
        <taxon>Insecta</taxon>
        <taxon>Pterygota</taxon>
        <taxon>Neoptera</taxon>
        <taxon>Endopterygota</taxon>
        <taxon>Diptera</taxon>
        <taxon>Brachycera</taxon>
        <taxon>Muscomorpha</taxon>
        <taxon>Ephydroidea</taxon>
        <taxon>Drosophilidae</taxon>
        <taxon>Drosophila</taxon>
        <taxon>Sophophora</taxon>
    </lineage>
</organism>
<dbReference type="GeneID" id="108078723"/>
<dbReference type="InterPro" id="IPR017850">
    <property type="entry name" value="Alkaline_phosphatase_core_sf"/>
</dbReference>
<proteinExistence type="predicted"/>
<dbReference type="PANTHER" id="PTHR10974">
    <property type="entry name" value="FI08016P-RELATED"/>
    <property type="match status" value="1"/>
</dbReference>
<dbReference type="PANTHER" id="PTHR10974:SF9">
    <property type="entry name" value="DUF229 DOMAIN CONTAINING PROTEIN-RELATED"/>
    <property type="match status" value="1"/>
</dbReference>
<name>A0ABM4GE52_DROKI</name>
<keyword evidence="1" id="KW-1133">Transmembrane helix</keyword>
<dbReference type="RefSeq" id="XP_070140998.1">
    <property type="nucleotide sequence ID" value="XM_070284897.1"/>
</dbReference>
<dbReference type="Pfam" id="PF02995">
    <property type="entry name" value="DUF229"/>
    <property type="match status" value="1"/>
</dbReference>
<sequence>MLRNQRSCWNKPTNTSTSIFKAASLNVMAEKRLLLERSDSSETTEKLEVQMTRRKGVVLQAMQHQSLPGGCRLLFLRRKSVLCLVVAFVFCYFVIGRPDWANVLDLDVLHGDNILTVQHQSTVMDVMVFNFPFLLPYFLVSMHVMVRVRVMSPDDTIFDSSIPFVPEGYLVYSNSCRIMELDPYKSEVMRHFKRVKYKSCQKLPPLTRVRFQERSQKYLLTIDGAAFNQYPVASNLHCCYMAVQRVNEMEVNYTTCHNFKGSTELPNSVEDIIVKCNTGGKQIYINGHATIPVKDAVQQRLQEAKTDKRQASRRPPSVLMLGIDSISRVNLIRAMPKTAQYLYDNEWFELAGYNKVDDNTFPNIMALATGYNLHNAQHECSPYVVGGLDKCNFIWKQYKEHGYVTAYAEDAVKINTFNYLKKGFEHPPADYYLRPYLSAAEKLLDHTVVNGLIHCLGYETAAEHVYDYALEFTRRYLNETYFGFFWTNTHSHSDISQTSSMDEYMAEYLRKLVRQGTMDNSVVVFFSDHGLRFGPTRATWSGHLEERLPAIFIWLPHHLRQSHPEFVRSLHLNRNRLTTPYDLHLTMKHILSLSGRTDMASLGPAPDCPQCQSLLRPVSPLRSCADVGIEDHWCTCWAYDTVSSTSRETRMLGKRVVSYLNTYVAEFRNGTYAKLCAKLTLQSIRSAFRAHPNALDPEGFHTYRLIFVTSPNKAWYEATVRHNQTDDSVTVTGSVSRLNVYSGESECMKDFAAKKYCYCRH</sequence>
<gene>
    <name evidence="3" type="primary">LOC108078723</name>
</gene>
<evidence type="ECO:0000313" key="2">
    <source>
        <dbReference type="Proteomes" id="UP001652661"/>
    </source>
</evidence>
<reference evidence="3" key="1">
    <citation type="submission" date="2025-08" db="UniProtKB">
        <authorList>
            <consortium name="RefSeq"/>
        </authorList>
    </citation>
    <scope>IDENTIFICATION</scope>
    <source>
        <strain evidence="3">14028-0561.14</strain>
        <tissue evidence="3">Whole fly</tissue>
    </source>
</reference>
<evidence type="ECO:0000313" key="3">
    <source>
        <dbReference type="RefSeq" id="XP_070140998.1"/>
    </source>
</evidence>
<dbReference type="Proteomes" id="UP001652661">
    <property type="component" value="Chromosome 3L"/>
</dbReference>
<protein>
    <submittedName>
        <fullName evidence="3">Uncharacterized protein isoform X1</fullName>
    </submittedName>
</protein>
<dbReference type="InterPro" id="IPR004245">
    <property type="entry name" value="DUF229"/>
</dbReference>
<keyword evidence="1" id="KW-0472">Membrane</keyword>
<feature type="transmembrane region" description="Helical" evidence="1">
    <location>
        <begin position="81"/>
        <end position="100"/>
    </location>
</feature>
<evidence type="ECO:0000256" key="1">
    <source>
        <dbReference type="SAM" id="Phobius"/>
    </source>
</evidence>
<dbReference type="CDD" id="cd16021">
    <property type="entry name" value="ALP_like"/>
    <property type="match status" value="1"/>
</dbReference>